<organism evidence="2 3">
    <name type="scientific">Holospora obtusa F1</name>
    <dbReference type="NCBI Taxonomy" id="1399147"/>
    <lineage>
        <taxon>Bacteria</taxon>
        <taxon>Pseudomonadati</taxon>
        <taxon>Pseudomonadota</taxon>
        <taxon>Alphaproteobacteria</taxon>
        <taxon>Holosporales</taxon>
        <taxon>Holosporaceae</taxon>
        <taxon>Holospora</taxon>
    </lineage>
</organism>
<accession>W6TDG2</accession>
<dbReference type="InterPro" id="IPR012337">
    <property type="entry name" value="RNaseH-like_sf"/>
</dbReference>
<dbReference type="GO" id="GO:0004803">
    <property type="term" value="F:transposase activity"/>
    <property type="evidence" value="ECO:0007669"/>
    <property type="project" value="InterPro"/>
</dbReference>
<dbReference type="GO" id="GO:0006313">
    <property type="term" value="P:DNA transposition"/>
    <property type="evidence" value="ECO:0007669"/>
    <property type="project" value="InterPro"/>
</dbReference>
<protein>
    <submittedName>
        <fullName evidence="2">Transposase DDE domain protein</fullName>
    </submittedName>
</protein>
<dbReference type="InterPro" id="IPR002559">
    <property type="entry name" value="Transposase_11"/>
</dbReference>
<keyword evidence="3" id="KW-1185">Reference proteome</keyword>
<dbReference type="SUPFAM" id="SSF53098">
    <property type="entry name" value="Ribonuclease H-like"/>
    <property type="match status" value="1"/>
</dbReference>
<feature type="domain" description="Transposase IS4-like" evidence="1">
    <location>
        <begin position="12"/>
        <end position="161"/>
    </location>
</feature>
<gene>
    <name evidence="2" type="ORF">P618_200744</name>
</gene>
<dbReference type="EMBL" id="AWTR02000066">
    <property type="protein sequence ID" value="ETZ07063.1"/>
    <property type="molecule type" value="Genomic_DNA"/>
</dbReference>
<dbReference type="Pfam" id="PF01609">
    <property type="entry name" value="DDE_Tnp_1"/>
    <property type="match status" value="1"/>
</dbReference>
<dbReference type="GO" id="GO:0003677">
    <property type="term" value="F:DNA binding"/>
    <property type="evidence" value="ECO:0007669"/>
    <property type="project" value="InterPro"/>
</dbReference>
<sequence length="200" mass="22916">MQLAVDNNVLFQHILADSWFGSKANMNFIHHDLNKHFIFAIKSNRCIALSKKEASCGQFQRVDSLEWNDGVSSTVYLKDICFPVKLLKKIFTNEDGSSGTLYLISNDLGLDADRMYEVYQKRWQIEIFHKSIKQNASLSKSPTRTIRTQSNHLFASLIAYCKLELLKVKTSLNHFAIKQKLLLKANVLMFNELQILKGAT</sequence>
<evidence type="ECO:0000259" key="1">
    <source>
        <dbReference type="Pfam" id="PF01609"/>
    </source>
</evidence>
<dbReference type="AlphaFoldDB" id="W6TDG2"/>
<evidence type="ECO:0000313" key="2">
    <source>
        <dbReference type="EMBL" id="ETZ07063.1"/>
    </source>
</evidence>
<dbReference type="STRING" id="1399147.P618_200744"/>
<evidence type="ECO:0000313" key="3">
    <source>
        <dbReference type="Proteomes" id="UP000019112"/>
    </source>
</evidence>
<name>W6TDG2_HOLOB</name>
<comment type="caution">
    <text evidence="2">The sequence shown here is derived from an EMBL/GenBank/DDBJ whole genome shotgun (WGS) entry which is preliminary data.</text>
</comment>
<dbReference type="eggNOG" id="COG3385">
    <property type="taxonomic scope" value="Bacteria"/>
</dbReference>
<dbReference type="Proteomes" id="UP000019112">
    <property type="component" value="Unassembled WGS sequence"/>
</dbReference>
<proteinExistence type="predicted"/>
<reference evidence="2 3" key="1">
    <citation type="journal article" date="2014" name="FEMS Microbiol. Lett.">
        <title>Draft genome sequences of three Holospora species (Holospora obtusa, Holospora undulata, and Holospora elegans), endonuclear symbiotic bacteria of the ciliate Paramecium caudatum.</title>
        <authorList>
            <person name="Dohra H."/>
            <person name="Tanaka K."/>
            <person name="Suzuki T."/>
            <person name="Fujishima M."/>
            <person name="Suzuki H."/>
        </authorList>
    </citation>
    <scope>NUCLEOTIDE SEQUENCE [LARGE SCALE GENOMIC DNA]</scope>
    <source>
        <strain evidence="2 3">F1</strain>
    </source>
</reference>